<gene>
    <name evidence="7" type="ORF">GCM10008933_32970</name>
</gene>
<evidence type="ECO:0000256" key="4">
    <source>
        <dbReference type="ARBA" id="ARBA00022837"/>
    </source>
</evidence>
<dbReference type="EMBL" id="BAAACX010000015">
    <property type="protein sequence ID" value="GAA0399804.1"/>
    <property type="molecule type" value="Genomic_DNA"/>
</dbReference>
<evidence type="ECO:0000313" key="8">
    <source>
        <dbReference type="Proteomes" id="UP001500340"/>
    </source>
</evidence>
<keyword evidence="4" id="KW-0106">Calcium</keyword>
<organism evidence="7 8">
    <name type="scientific">Paenibacillus motobuensis</name>
    <dbReference type="NCBI Taxonomy" id="295324"/>
    <lineage>
        <taxon>Bacteria</taxon>
        <taxon>Bacillati</taxon>
        <taxon>Bacillota</taxon>
        <taxon>Bacilli</taxon>
        <taxon>Bacillales</taxon>
        <taxon>Paenibacillaceae</taxon>
        <taxon>Paenibacillus</taxon>
    </lineage>
</organism>
<dbReference type="InterPro" id="IPR017850">
    <property type="entry name" value="Alkaline_phosphatase_core_sf"/>
</dbReference>
<dbReference type="PANTHER" id="PTHR42693">
    <property type="entry name" value="ARYLSULFATASE FAMILY MEMBER"/>
    <property type="match status" value="1"/>
</dbReference>
<dbReference type="RefSeq" id="WP_343862978.1">
    <property type="nucleotide sequence ID" value="NZ_BAAACX010000015.1"/>
</dbReference>
<sequence length="563" mass="64227">MGNKEQRPNILWISLEDTSPRFGCYGDSLARTPHIDRLAQEGVLYRNAFATAGVCAPSRSSIITGMYPTAIGAQHMRTEHVNKSTPELPTPYSTVPPAHVKLIPEMLRANGYYCTNNSKTDYQFQAPLTAWDENGMAAHWRNRESGQPFFAVFNYDDTHENKMWPPKSIEQMLERLEMEDENQFAPARAFFESALKEKPLITDPDQVVLPPYLPDTPATRRALARHYDNLADADAFVGRILEQLEEDGLSDNTIVMLWSDHGEGLPRAKRWTYDAGIRVPLIVRSPGETEAGKVNDQLISLIDLGPTVLSLAGVPVPRYLHGRPFLGEHSEPREYIFATRDRYDESYDKVRAVRDNQYKYIRNDYPDQPYLQWIPFSHFHPAYQELKRLQLAGTLTDEQHALLQNRRPPEELYDCMNDPHELNNLAEDPDHREQLLRLRKVLDEWCERYDVWGDIPEAQMVQTMWPNLIQPQTAKPLIIPINDKLPGLMPMQEGTFTGPAEIVLHSATQGASIAYTLEDSPNPRWELYTGPIILTGGHVQIRAIAVRIGYKDSDISEAIFNVQ</sequence>
<feature type="domain" description="Sulfatase N-terminal" evidence="5">
    <location>
        <begin position="8"/>
        <end position="314"/>
    </location>
</feature>
<evidence type="ECO:0000259" key="5">
    <source>
        <dbReference type="Pfam" id="PF00884"/>
    </source>
</evidence>
<comment type="similarity">
    <text evidence="1">Belongs to the sulfatase family.</text>
</comment>
<comment type="caution">
    <text evidence="7">The sequence shown here is derived from an EMBL/GenBank/DDBJ whole genome shotgun (WGS) entry which is preliminary data.</text>
</comment>
<keyword evidence="3" id="KW-0378">Hydrolase</keyword>
<protein>
    <recommendedName>
        <fullName evidence="9">Sulfatase</fullName>
    </recommendedName>
</protein>
<evidence type="ECO:0000256" key="3">
    <source>
        <dbReference type="ARBA" id="ARBA00022801"/>
    </source>
</evidence>
<dbReference type="Gene3D" id="3.40.720.10">
    <property type="entry name" value="Alkaline Phosphatase, subunit A"/>
    <property type="match status" value="1"/>
</dbReference>
<dbReference type="Proteomes" id="UP001500340">
    <property type="component" value="Unassembled WGS sequence"/>
</dbReference>
<keyword evidence="2" id="KW-0479">Metal-binding</keyword>
<dbReference type="InterPro" id="IPR000917">
    <property type="entry name" value="Sulfatase_N"/>
</dbReference>
<dbReference type="Pfam" id="PF13290">
    <property type="entry name" value="CHB_HEX_C_1"/>
    <property type="match status" value="1"/>
</dbReference>
<dbReference type="InterPro" id="IPR059177">
    <property type="entry name" value="GH29D-like_dom"/>
</dbReference>
<dbReference type="PANTHER" id="PTHR42693:SF53">
    <property type="entry name" value="ENDO-4-O-SULFATASE"/>
    <property type="match status" value="1"/>
</dbReference>
<evidence type="ECO:0000256" key="1">
    <source>
        <dbReference type="ARBA" id="ARBA00008779"/>
    </source>
</evidence>
<dbReference type="Pfam" id="PF00884">
    <property type="entry name" value="Sulfatase"/>
    <property type="match status" value="1"/>
</dbReference>
<dbReference type="SUPFAM" id="SSF53649">
    <property type="entry name" value="Alkaline phosphatase-like"/>
    <property type="match status" value="1"/>
</dbReference>
<evidence type="ECO:0000256" key="2">
    <source>
        <dbReference type="ARBA" id="ARBA00022723"/>
    </source>
</evidence>
<reference evidence="7 8" key="1">
    <citation type="journal article" date="2019" name="Int. J. Syst. Evol. Microbiol.">
        <title>The Global Catalogue of Microorganisms (GCM) 10K type strain sequencing project: providing services to taxonomists for standard genome sequencing and annotation.</title>
        <authorList>
            <consortium name="The Broad Institute Genomics Platform"/>
            <consortium name="The Broad Institute Genome Sequencing Center for Infectious Disease"/>
            <person name="Wu L."/>
            <person name="Ma J."/>
        </authorList>
    </citation>
    <scope>NUCLEOTIDE SEQUENCE [LARGE SCALE GENOMIC DNA]</scope>
    <source>
        <strain evidence="7 8">JCM 12774</strain>
    </source>
</reference>
<keyword evidence="8" id="KW-1185">Reference proteome</keyword>
<dbReference type="CDD" id="cd16027">
    <property type="entry name" value="SGSH"/>
    <property type="match status" value="1"/>
</dbReference>
<proteinExistence type="inferred from homology"/>
<dbReference type="InterPro" id="IPR024607">
    <property type="entry name" value="Sulfatase_CS"/>
</dbReference>
<evidence type="ECO:0008006" key="9">
    <source>
        <dbReference type="Google" id="ProtNLM"/>
    </source>
</evidence>
<evidence type="ECO:0000313" key="7">
    <source>
        <dbReference type="EMBL" id="GAA0399804.1"/>
    </source>
</evidence>
<dbReference type="InterPro" id="IPR050738">
    <property type="entry name" value="Sulfatase"/>
</dbReference>
<name>A0ABN0YLP0_9BACL</name>
<evidence type="ECO:0000259" key="6">
    <source>
        <dbReference type="Pfam" id="PF13290"/>
    </source>
</evidence>
<accession>A0ABN0YLP0</accession>
<dbReference type="PROSITE" id="PS00523">
    <property type="entry name" value="SULFATASE_1"/>
    <property type="match status" value="1"/>
</dbReference>
<feature type="domain" description="GH29D-like beta-sandwich" evidence="6">
    <location>
        <begin position="492"/>
        <end position="556"/>
    </location>
</feature>